<keyword evidence="3" id="KW-1185">Reference proteome</keyword>
<name>A0ABV7D6T9_9PROT</name>
<feature type="transmembrane region" description="Helical" evidence="1">
    <location>
        <begin position="15"/>
        <end position="37"/>
    </location>
</feature>
<keyword evidence="1" id="KW-0812">Transmembrane</keyword>
<evidence type="ECO:0000313" key="3">
    <source>
        <dbReference type="Proteomes" id="UP001595444"/>
    </source>
</evidence>
<dbReference type="Proteomes" id="UP001595444">
    <property type="component" value="Unassembled WGS sequence"/>
</dbReference>
<evidence type="ECO:0008006" key="4">
    <source>
        <dbReference type="Google" id="ProtNLM"/>
    </source>
</evidence>
<organism evidence="2 3">
    <name type="scientific">Kordiimonas pumila</name>
    <dbReference type="NCBI Taxonomy" id="2161677"/>
    <lineage>
        <taxon>Bacteria</taxon>
        <taxon>Pseudomonadati</taxon>
        <taxon>Pseudomonadota</taxon>
        <taxon>Alphaproteobacteria</taxon>
        <taxon>Kordiimonadales</taxon>
        <taxon>Kordiimonadaceae</taxon>
        <taxon>Kordiimonas</taxon>
    </lineage>
</organism>
<sequence length="154" mass="17370">MLELAMSRLWAKEVLIYHCVSYICLALFLVGAAKYRGEKVSLYAFFPVLQYYDLGRKAGLPAIAGLLMALGTLSVYTTDFFYGFVSMVRFAGGFVLVPAYWYIWYQLVSAYKIKPLVFYGGFIPIITANIVYFILGLGWLLGKQPFAINHGENT</sequence>
<feature type="transmembrane region" description="Helical" evidence="1">
    <location>
        <begin position="82"/>
        <end position="104"/>
    </location>
</feature>
<protein>
    <recommendedName>
        <fullName evidence="4">Acyltransferase 3 domain-containing protein</fullName>
    </recommendedName>
</protein>
<evidence type="ECO:0000313" key="2">
    <source>
        <dbReference type="EMBL" id="MFC3052909.1"/>
    </source>
</evidence>
<gene>
    <name evidence="2" type="ORF">ACFOKA_13420</name>
</gene>
<accession>A0ABV7D6T9</accession>
<keyword evidence="1" id="KW-0472">Membrane</keyword>
<dbReference type="RefSeq" id="WP_194213456.1">
    <property type="nucleotide sequence ID" value="NZ_CP061205.1"/>
</dbReference>
<keyword evidence="1" id="KW-1133">Transmembrane helix</keyword>
<evidence type="ECO:0000256" key="1">
    <source>
        <dbReference type="SAM" id="Phobius"/>
    </source>
</evidence>
<comment type="caution">
    <text evidence="2">The sequence shown here is derived from an EMBL/GenBank/DDBJ whole genome shotgun (WGS) entry which is preliminary data.</text>
</comment>
<dbReference type="EMBL" id="JBHRSL010000010">
    <property type="protein sequence ID" value="MFC3052909.1"/>
    <property type="molecule type" value="Genomic_DNA"/>
</dbReference>
<feature type="transmembrane region" description="Helical" evidence="1">
    <location>
        <begin position="58"/>
        <end position="76"/>
    </location>
</feature>
<feature type="transmembrane region" description="Helical" evidence="1">
    <location>
        <begin position="116"/>
        <end position="141"/>
    </location>
</feature>
<proteinExistence type="predicted"/>
<reference evidence="3" key="1">
    <citation type="journal article" date="2019" name="Int. J. Syst. Evol. Microbiol.">
        <title>The Global Catalogue of Microorganisms (GCM) 10K type strain sequencing project: providing services to taxonomists for standard genome sequencing and annotation.</title>
        <authorList>
            <consortium name="The Broad Institute Genomics Platform"/>
            <consortium name="The Broad Institute Genome Sequencing Center for Infectious Disease"/>
            <person name="Wu L."/>
            <person name="Ma J."/>
        </authorList>
    </citation>
    <scope>NUCLEOTIDE SEQUENCE [LARGE SCALE GENOMIC DNA]</scope>
    <source>
        <strain evidence="3">KCTC 62164</strain>
    </source>
</reference>